<evidence type="ECO:0000256" key="4">
    <source>
        <dbReference type="PROSITE-ProRule" id="PRU00473"/>
    </source>
</evidence>
<evidence type="ECO:0000256" key="2">
    <source>
        <dbReference type="ARBA" id="ARBA00023136"/>
    </source>
</evidence>
<dbReference type="PROSITE" id="PS51123">
    <property type="entry name" value="OMPA_2"/>
    <property type="match status" value="1"/>
</dbReference>
<evidence type="ECO:0000256" key="6">
    <source>
        <dbReference type="SAM" id="SignalP"/>
    </source>
</evidence>
<dbReference type="Pfam" id="PF13441">
    <property type="entry name" value="Gly-zipper_YMGG"/>
    <property type="match status" value="1"/>
</dbReference>
<keyword evidence="5" id="KW-0175">Coiled coil</keyword>
<evidence type="ECO:0000313" key="8">
    <source>
        <dbReference type="EMBL" id="GAL03170.1"/>
    </source>
</evidence>
<evidence type="ECO:0000259" key="7">
    <source>
        <dbReference type="PROSITE" id="PS51123"/>
    </source>
</evidence>
<dbReference type="InterPro" id="IPR027367">
    <property type="entry name" value="Gly-zipper_YMGG"/>
</dbReference>
<dbReference type="PANTHER" id="PTHR30329:SF21">
    <property type="entry name" value="LIPOPROTEIN YIAD-RELATED"/>
    <property type="match status" value="1"/>
</dbReference>
<dbReference type="PANTHER" id="PTHR30329">
    <property type="entry name" value="STATOR ELEMENT OF FLAGELLAR MOTOR COMPLEX"/>
    <property type="match status" value="1"/>
</dbReference>
<feature type="coiled-coil region" evidence="5">
    <location>
        <begin position="82"/>
        <end position="126"/>
    </location>
</feature>
<organism evidence="8 9">
    <name type="scientific">Photobacterium aphoticum</name>
    <dbReference type="NCBI Taxonomy" id="754436"/>
    <lineage>
        <taxon>Bacteria</taxon>
        <taxon>Pseudomonadati</taxon>
        <taxon>Pseudomonadota</taxon>
        <taxon>Gammaproteobacteria</taxon>
        <taxon>Vibrionales</taxon>
        <taxon>Vibrionaceae</taxon>
        <taxon>Photobacterium</taxon>
    </lineage>
</organism>
<protein>
    <submittedName>
        <fullName evidence="8">Outer membrane protein and related peptidoglycan-associated (Lipo) proteins</fullName>
    </submittedName>
</protein>
<dbReference type="SUPFAM" id="SSF103088">
    <property type="entry name" value="OmpA-like"/>
    <property type="match status" value="1"/>
</dbReference>
<dbReference type="Pfam" id="PF00691">
    <property type="entry name" value="OmpA"/>
    <property type="match status" value="1"/>
</dbReference>
<evidence type="ECO:0000313" key="9">
    <source>
        <dbReference type="Proteomes" id="UP000029227"/>
    </source>
</evidence>
<keyword evidence="6" id="KW-0732">Signal</keyword>
<feature type="domain" description="OmpA-like" evidence="7">
    <location>
        <begin position="128"/>
        <end position="245"/>
    </location>
</feature>
<evidence type="ECO:0000256" key="3">
    <source>
        <dbReference type="ARBA" id="ARBA00023237"/>
    </source>
</evidence>
<dbReference type="NCBIfam" id="TIGR03789">
    <property type="entry name" value="pdsO"/>
    <property type="match status" value="1"/>
</dbReference>
<dbReference type="InterPro" id="IPR050330">
    <property type="entry name" value="Bact_OuterMem_StrucFunc"/>
</dbReference>
<name>A0A090QJ55_9GAMM</name>
<comment type="caution">
    <text evidence="8">The sequence shown here is derived from an EMBL/GenBank/DDBJ whole genome shotgun (WGS) entry which is preliminary data.</text>
</comment>
<dbReference type="InterPro" id="IPR022511">
    <property type="entry name" value="PdsO"/>
</dbReference>
<feature type="signal peptide" evidence="6">
    <location>
        <begin position="1"/>
        <end position="19"/>
    </location>
</feature>
<reference evidence="8 9" key="1">
    <citation type="journal article" date="2014" name="Genome Announc.">
        <title>Draft Genome Sequences of Two Vibrionaceae Species, Vibrio ponticus C121 and Photobacterium aphoticum C119, Isolated as Coral Reef Microbiota.</title>
        <authorList>
            <person name="Al-saari N."/>
            <person name="Meirelles P.M."/>
            <person name="Mino S."/>
            <person name="Suda W."/>
            <person name="Oshima K."/>
            <person name="Hattori M."/>
            <person name="Ohkuma M."/>
            <person name="Thompson F.L."/>
            <person name="Gomez-Gil B."/>
            <person name="Sawabe T."/>
            <person name="Sawabe T."/>
        </authorList>
    </citation>
    <scope>NUCLEOTIDE SEQUENCE [LARGE SCALE GENOMIC DNA]</scope>
    <source>
        <strain evidence="8 9">JCM 19237</strain>
    </source>
</reference>
<dbReference type="InterPro" id="IPR006664">
    <property type="entry name" value="OMP_bac"/>
</dbReference>
<feature type="chain" id="PRO_5001861805" evidence="6">
    <location>
        <begin position="20"/>
        <end position="253"/>
    </location>
</feature>
<dbReference type="EMBL" id="BBMN01000001">
    <property type="protein sequence ID" value="GAL03170.1"/>
    <property type="molecule type" value="Genomic_DNA"/>
</dbReference>
<keyword evidence="3" id="KW-0998">Cell outer membrane</keyword>
<accession>A0A090QJ55</accession>
<sequence length="253" mass="27529">MKKQLISTLIATLMVTSLAAPSAMASQPVDSNDQYNVGEQETLIGFGSGAALGAVIGGPVGAAIGGIVGGIVGTAVGQDGYIQAQTEEIDELASRNQALEDISQRYNQAQIDIARLEQEKYDLMNIEQREIDLALEMNVHFRTGSAEIEPHFKAQLDEVAEVMKQAPDIKWELSGYADRRGSEARNLQLSEQRVAAVRDYLEQHGVDGNQIYASAYGDQAPLKDEQNFEGDFFDRRVTLRSGNGEVSTAYSLK</sequence>
<evidence type="ECO:0000256" key="1">
    <source>
        <dbReference type="ARBA" id="ARBA00004442"/>
    </source>
</evidence>
<gene>
    <name evidence="8" type="ORF">JCM19237_6063</name>
</gene>
<dbReference type="PRINTS" id="PR01021">
    <property type="entry name" value="OMPADOMAIN"/>
</dbReference>
<keyword evidence="2 4" id="KW-0472">Membrane</keyword>
<dbReference type="InterPro" id="IPR006665">
    <property type="entry name" value="OmpA-like"/>
</dbReference>
<comment type="subcellular location">
    <subcellularLocation>
        <location evidence="1">Cell outer membrane</location>
    </subcellularLocation>
</comment>
<dbReference type="CDD" id="cd07185">
    <property type="entry name" value="OmpA_C-like"/>
    <property type="match status" value="1"/>
</dbReference>
<dbReference type="Proteomes" id="UP000029227">
    <property type="component" value="Unassembled WGS sequence"/>
</dbReference>
<evidence type="ECO:0000256" key="5">
    <source>
        <dbReference type="SAM" id="Coils"/>
    </source>
</evidence>
<dbReference type="Gene3D" id="3.30.1330.60">
    <property type="entry name" value="OmpA-like domain"/>
    <property type="match status" value="1"/>
</dbReference>
<dbReference type="AlphaFoldDB" id="A0A090QJ55"/>
<dbReference type="eggNOG" id="COG2885">
    <property type="taxonomic scope" value="Bacteria"/>
</dbReference>
<dbReference type="InterPro" id="IPR036737">
    <property type="entry name" value="OmpA-like_sf"/>
</dbReference>
<dbReference type="GO" id="GO:0009279">
    <property type="term" value="C:cell outer membrane"/>
    <property type="evidence" value="ECO:0007669"/>
    <property type="project" value="UniProtKB-SubCell"/>
</dbReference>
<proteinExistence type="predicted"/>
<dbReference type="STRING" id="754436.JCM19237_6063"/>